<feature type="transmembrane region" description="Helical" evidence="8">
    <location>
        <begin position="180"/>
        <end position="201"/>
    </location>
</feature>
<evidence type="ECO:0000256" key="3">
    <source>
        <dbReference type="ARBA" id="ARBA00022448"/>
    </source>
</evidence>
<sequence>MTNNISMTRASEIKQNRKETRVNRGKIALFSLMLFLFFSIFLGLLSGASNVSFINLIHVLFTEDFSVSSKTRDYLVFIDIRLPRIILGLLVGAALAVSGVLMQGLFRNPLADPGIVGVSAGASLGAVLAIVVNISFPPLLAPFLESYQIIIGAFLGGLLSTIILYIIATHHSCTSIATMLLAGIALSSLNGAVVGTLIFIANDQQLRDITFWNLGSLVGGTWLKVGLILPFVWIGLIFSPFLSRALNALALGESVANHIGFNTQKIKNIAILLVALMCGGAVAVSGGIGFIGIVVPHILRLLIGPDHRYLIPCSAILGAALLIFADTFARFIVAPAELPIGIVTALFGAPFFLWILIYQRRINFHD</sequence>
<dbReference type="InterPro" id="IPR037294">
    <property type="entry name" value="ABC_BtuC-like"/>
</dbReference>
<keyword evidence="5 8" id="KW-0812">Transmembrane</keyword>
<evidence type="ECO:0000313" key="9">
    <source>
        <dbReference type="EMBL" id="EKS45022.1"/>
    </source>
</evidence>
<evidence type="ECO:0000256" key="8">
    <source>
        <dbReference type="SAM" id="Phobius"/>
    </source>
</evidence>
<dbReference type="SUPFAM" id="SSF81345">
    <property type="entry name" value="ABC transporter involved in vitamin B12 uptake, BtuC"/>
    <property type="match status" value="1"/>
</dbReference>
<feature type="transmembrane region" description="Helical" evidence="8">
    <location>
        <begin position="114"/>
        <end position="136"/>
    </location>
</feature>
<dbReference type="Gene3D" id="1.10.3470.10">
    <property type="entry name" value="ABC transporter involved in vitamin B12 uptake, BtuC"/>
    <property type="match status" value="1"/>
</dbReference>
<dbReference type="GeneID" id="4684190"/>
<feature type="transmembrane region" description="Helical" evidence="8">
    <location>
        <begin position="221"/>
        <end position="242"/>
    </location>
</feature>
<comment type="subcellular location">
    <subcellularLocation>
        <location evidence="1">Cell membrane</location>
        <topology evidence="1">Multi-pass membrane protein</topology>
    </subcellularLocation>
</comment>
<keyword evidence="3" id="KW-0813">Transport</keyword>
<dbReference type="PANTHER" id="PTHR30472">
    <property type="entry name" value="FERRIC ENTEROBACTIN TRANSPORT SYSTEM PERMEASE PROTEIN"/>
    <property type="match status" value="1"/>
</dbReference>
<accession>A0ABP2SNM2</accession>
<reference evidence="9 10" key="1">
    <citation type="journal article" date="2013" name="Genome Announc.">
        <title>Whole Genome Sequencing and Comparative Analysis of Bartonella bacilliformis Strain INS, the Causative Agent of Carrion's Disease.</title>
        <authorList>
            <person name="Tarazona D."/>
            <person name="Padilla C."/>
            <person name="Caceres O."/>
            <person name="Montenegro J.D."/>
            <person name="Bailon H."/>
            <person name="Ventura G."/>
            <person name="Mendoza G."/>
            <person name="Anaya E."/>
            <person name="Guio H."/>
        </authorList>
    </citation>
    <scope>NUCLEOTIDE SEQUENCE [LARGE SCALE GENOMIC DNA]</scope>
    <source>
        <strain evidence="9 10">INS</strain>
    </source>
</reference>
<dbReference type="InterPro" id="IPR000522">
    <property type="entry name" value="ABC_transptr_permease_BtuC"/>
</dbReference>
<comment type="similarity">
    <text evidence="2">Belongs to the binding-protein-dependent transport system permease family. FecCD subfamily.</text>
</comment>
<gene>
    <name evidence="9" type="ORF">BbINS_02119</name>
</gene>
<evidence type="ECO:0000256" key="2">
    <source>
        <dbReference type="ARBA" id="ARBA00007935"/>
    </source>
</evidence>
<dbReference type="Proteomes" id="UP000009359">
    <property type="component" value="Unassembled WGS sequence"/>
</dbReference>
<organism evidence="9 10">
    <name type="scientific">Bartonella bacilliformis INS</name>
    <dbReference type="NCBI Taxonomy" id="1206782"/>
    <lineage>
        <taxon>Bacteria</taxon>
        <taxon>Pseudomonadati</taxon>
        <taxon>Pseudomonadota</taxon>
        <taxon>Alphaproteobacteria</taxon>
        <taxon>Hyphomicrobiales</taxon>
        <taxon>Bartonellaceae</taxon>
        <taxon>Bartonella</taxon>
    </lineage>
</organism>
<dbReference type="RefSeq" id="WP_005766509.1">
    <property type="nucleotide sequence ID" value="NZ_AMQK01000006.1"/>
</dbReference>
<feature type="transmembrane region" description="Helical" evidence="8">
    <location>
        <begin position="309"/>
        <end position="333"/>
    </location>
</feature>
<evidence type="ECO:0000256" key="6">
    <source>
        <dbReference type="ARBA" id="ARBA00022989"/>
    </source>
</evidence>
<comment type="caution">
    <text evidence="9">The sequence shown here is derived from an EMBL/GenBank/DDBJ whole genome shotgun (WGS) entry which is preliminary data.</text>
</comment>
<evidence type="ECO:0000256" key="4">
    <source>
        <dbReference type="ARBA" id="ARBA00022475"/>
    </source>
</evidence>
<name>A0ABP2SNM2_BARBA</name>
<evidence type="ECO:0000313" key="10">
    <source>
        <dbReference type="Proteomes" id="UP000009359"/>
    </source>
</evidence>
<dbReference type="CDD" id="cd06550">
    <property type="entry name" value="TM_ABC_iron-siderophores_like"/>
    <property type="match status" value="1"/>
</dbReference>
<feature type="transmembrane region" description="Helical" evidence="8">
    <location>
        <begin position="27"/>
        <end position="60"/>
    </location>
</feature>
<evidence type="ECO:0000256" key="7">
    <source>
        <dbReference type="ARBA" id="ARBA00023136"/>
    </source>
</evidence>
<dbReference type="EMBL" id="AMQK01000006">
    <property type="protein sequence ID" value="EKS45022.1"/>
    <property type="molecule type" value="Genomic_DNA"/>
</dbReference>
<evidence type="ECO:0000256" key="5">
    <source>
        <dbReference type="ARBA" id="ARBA00022692"/>
    </source>
</evidence>
<feature type="transmembrane region" description="Helical" evidence="8">
    <location>
        <begin position="148"/>
        <end position="168"/>
    </location>
</feature>
<keyword evidence="7 8" id="KW-0472">Membrane</keyword>
<dbReference type="PANTHER" id="PTHR30472:SF25">
    <property type="entry name" value="ABC TRANSPORTER PERMEASE PROTEIN MJ0876-RELATED"/>
    <property type="match status" value="1"/>
</dbReference>
<evidence type="ECO:0000256" key="1">
    <source>
        <dbReference type="ARBA" id="ARBA00004651"/>
    </source>
</evidence>
<keyword evidence="4" id="KW-1003">Cell membrane</keyword>
<feature type="transmembrane region" description="Helical" evidence="8">
    <location>
        <begin position="270"/>
        <end position="303"/>
    </location>
</feature>
<dbReference type="Pfam" id="PF01032">
    <property type="entry name" value="FecCD"/>
    <property type="match status" value="1"/>
</dbReference>
<keyword evidence="6 8" id="KW-1133">Transmembrane helix</keyword>
<feature type="transmembrane region" description="Helical" evidence="8">
    <location>
        <begin position="80"/>
        <end position="102"/>
    </location>
</feature>
<proteinExistence type="inferred from homology"/>
<keyword evidence="10" id="KW-1185">Reference proteome</keyword>
<protein>
    <submittedName>
        <fullName evidence="9">Hemin ABC transporter, permease protein</fullName>
    </submittedName>
</protein>
<feature type="transmembrane region" description="Helical" evidence="8">
    <location>
        <begin position="340"/>
        <end position="358"/>
    </location>
</feature>